<evidence type="ECO:0000313" key="3">
    <source>
        <dbReference type="Proteomes" id="UP001595660"/>
    </source>
</evidence>
<dbReference type="AlphaFoldDB" id="A0ABD5NFG6"/>
<dbReference type="Proteomes" id="UP001595660">
    <property type="component" value="Unassembled WGS sequence"/>
</dbReference>
<keyword evidence="1" id="KW-0472">Membrane</keyword>
<comment type="caution">
    <text evidence="2">The sequence shown here is derived from an EMBL/GenBank/DDBJ whole genome shotgun (WGS) entry which is preliminary data.</text>
</comment>
<proteinExistence type="predicted"/>
<keyword evidence="3" id="KW-1185">Reference proteome</keyword>
<reference evidence="2 3" key="1">
    <citation type="journal article" date="2019" name="Int. J. Syst. Evol. Microbiol.">
        <title>The Global Catalogue of Microorganisms (GCM) 10K type strain sequencing project: providing services to taxonomists for standard genome sequencing and annotation.</title>
        <authorList>
            <consortium name="The Broad Institute Genomics Platform"/>
            <consortium name="The Broad Institute Genome Sequencing Center for Infectious Disease"/>
            <person name="Wu L."/>
            <person name="Ma J."/>
        </authorList>
    </citation>
    <scope>NUCLEOTIDE SEQUENCE [LARGE SCALE GENOMIC DNA]</scope>
    <source>
        <strain evidence="2 3">CGMCC 1.12562</strain>
    </source>
</reference>
<feature type="transmembrane region" description="Helical" evidence="1">
    <location>
        <begin position="29"/>
        <end position="50"/>
    </location>
</feature>
<protein>
    <submittedName>
        <fullName evidence="2">Uncharacterized protein</fullName>
    </submittedName>
</protein>
<organism evidence="2 3">
    <name type="scientific">Halobacterium litoreum</name>
    <dbReference type="NCBI Taxonomy" id="2039234"/>
    <lineage>
        <taxon>Archaea</taxon>
        <taxon>Methanobacteriati</taxon>
        <taxon>Methanobacteriota</taxon>
        <taxon>Stenosarchaea group</taxon>
        <taxon>Halobacteria</taxon>
        <taxon>Halobacteriales</taxon>
        <taxon>Halobacteriaceae</taxon>
        <taxon>Halobacterium</taxon>
    </lineage>
</organism>
<keyword evidence="1" id="KW-0812">Transmembrane</keyword>
<sequence>MRTSLPAVLALLVVNDVVLVVLLDANVPTWGLVLGAAVGLSAPIVALAGVATEDTGPASRADLQAELRDLRERVEELEK</sequence>
<name>A0ABD5NFG6_9EURY</name>
<evidence type="ECO:0000313" key="2">
    <source>
        <dbReference type="EMBL" id="MFC3478052.1"/>
    </source>
</evidence>
<gene>
    <name evidence="2" type="ORF">ACFOKC_09985</name>
</gene>
<keyword evidence="1" id="KW-1133">Transmembrane helix</keyword>
<dbReference type="RefSeq" id="WP_232570830.1">
    <property type="nucleotide sequence ID" value="NZ_CP089466.1"/>
</dbReference>
<dbReference type="EMBL" id="JBHRWN010000002">
    <property type="protein sequence ID" value="MFC3478052.1"/>
    <property type="molecule type" value="Genomic_DNA"/>
</dbReference>
<evidence type="ECO:0000256" key="1">
    <source>
        <dbReference type="SAM" id="Phobius"/>
    </source>
</evidence>
<accession>A0ABD5NFG6</accession>
<dbReference type="GeneID" id="69118948"/>